<gene>
    <name evidence="3" type="ORF">B0T21DRAFT_453645</name>
</gene>
<dbReference type="EMBL" id="JAUKTV010000012">
    <property type="protein sequence ID" value="KAK0721261.1"/>
    <property type="molecule type" value="Genomic_DNA"/>
</dbReference>
<organism evidence="3 4">
    <name type="scientific">Apiosordaria backusii</name>
    <dbReference type="NCBI Taxonomy" id="314023"/>
    <lineage>
        <taxon>Eukaryota</taxon>
        <taxon>Fungi</taxon>
        <taxon>Dikarya</taxon>
        <taxon>Ascomycota</taxon>
        <taxon>Pezizomycotina</taxon>
        <taxon>Sordariomycetes</taxon>
        <taxon>Sordariomycetidae</taxon>
        <taxon>Sordariales</taxon>
        <taxon>Lasiosphaeriaceae</taxon>
        <taxon>Apiosordaria</taxon>
    </lineage>
</organism>
<feature type="compositionally biased region" description="Basic and acidic residues" evidence="1">
    <location>
        <begin position="134"/>
        <end position="173"/>
    </location>
</feature>
<keyword evidence="2" id="KW-1133">Transmembrane helix</keyword>
<evidence type="ECO:0000256" key="1">
    <source>
        <dbReference type="SAM" id="MobiDB-lite"/>
    </source>
</evidence>
<proteinExistence type="predicted"/>
<keyword evidence="2" id="KW-0812">Transmembrane</keyword>
<accession>A0AA40ASM1</accession>
<comment type="caution">
    <text evidence="3">The sequence shown here is derived from an EMBL/GenBank/DDBJ whole genome shotgun (WGS) entry which is preliminary data.</text>
</comment>
<keyword evidence="4" id="KW-1185">Reference proteome</keyword>
<evidence type="ECO:0000313" key="3">
    <source>
        <dbReference type="EMBL" id="KAK0721261.1"/>
    </source>
</evidence>
<feature type="region of interest" description="Disordered" evidence="1">
    <location>
        <begin position="90"/>
        <end position="173"/>
    </location>
</feature>
<dbReference type="Proteomes" id="UP001172159">
    <property type="component" value="Unassembled WGS sequence"/>
</dbReference>
<keyword evidence="2" id="KW-0472">Membrane</keyword>
<evidence type="ECO:0000256" key="2">
    <source>
        <dbReference type="SAM" id="Phobius"/>
    </source>
</evidence>
<feature type="transmembrane region" description="Helical" evidence="2">
    <location>
        <begin position="39"/>
        <end position="62"/>
    </location>
</feature>
<dbReference type="AlphaFoldDB" id="A0AA40ASM1"/>
<protein>
    <submittedName>
        <fullName evidence="3">Uncharacterized protein</fullName>
    </submittedName>
</protein>
<name>A0AA40ASM1_9PEZI</name>
<reference evidence="3" key="1">
    <citation type="submission" date="2023-06" db="EMBL/GenBank/DDBJ databases">
        <title>Genome-scale phylogeny and comparative genomics of the fungal order Sordariales.</title>
        <authorList>
            <consortium name="Lawrence Berkeley National Laboratory"/>
            <person name="Hensen N."/>
            <person name="Bonometti L."/>
            <person name="Westerberg I."/>
            <person name="Brannstrom I.O."/>
            <person name="Guillou S."/>
            <person name="Cros-Aarteil S."/>
            <person name="Calhoun S."/>
            <person name="Haridas S."/>
            <person name="Kuo A."/>
            <person name="Mondo S."/>
            <person name="Pangilinan J."/>
            <person name="Riley R."/>
            <person name="Labutti K."/>
            <person name="Andreopoulos B."/>
            <person name="Lipzen A."/>
            <person name="Chen C."/>
            <person name="Yanf M."/>
            <person name="Daum C."/>
            <person name="Ng V."/>
            <person name="Clum A."/>
            <person name="Steindorff A."/>
            <person name="Ohm R."/>
            <person name="Martin F."/>
            <person name="Silar P."/>
            <person name="Natvig D."/>
            <person name="Lalanne C."/>
            <person name="Gautier V."/>
            <person name="Ament-Velasquez S.L."/>
            <person name="Kruys A."/>
            <person name="Hutchinson M.I."/>
            <person name="Powell A.J."/>
            <person name="Barry K."/>
            <person name="Miller A.N."/>
            <person name="Grigoriev I.V."/>
            <person name="Debuchy R."/>
            <person name="Gladieux P."/>
            <person name="Thoren M.H."/>
            <person name="Johannesson H."/>
        </authorList>
    </citation>
    <scope>NUCLEOTIDE SEQUENCE</scope>
    <source>
        <strain evidence="3">CBS 540.89</strain>
    </source>
</reference>
<evidence type="ECO:0000313" key="4">
    <source>
        <dbReference type="Proteomes" id="UP001172159"/>
    </source>
</evidence>
<feature type="compositionally biased region" description="Basic and acidic residues" evidence="1">
    <location>
        <begin position="90"/>
        <end position="118"/>
    </location>
</feature>
<sequence>MNFLRELDIGNTKSILEFVDLHWNHPDTLFGSRDQIEAFWKYAFALALFKFLTKLLIAFILYRSGFMEWQWGKLVECKAWWNRKRAERKARREEGGKVKEEGVMKEEGQQEGQGKEEEAKEEEATQEQTTQEQTTHEQTTHEQEKQDQDQEKQGQEKQDQEKQKQEQGMRELLDAQARAWERFAMEMARRRAYGNHR</sequence>